<keyword evidence="6" id="KW-0255">Endonuclease</keyword>
<name>A0AAV4ITL6_9GAST</name>
<proteinExistence type="inferred from homology"/>
<evidence type="ECO:0000313" key="10">
    <source>
        <dbReference type="Proteomes" id="UP000762676"/>
    </source>
</evidence>
<dbReference type="GO" id="GO:0043137">
    <property type="term" value="P:DNA replication, removal of RNA primer"/>
    <property type="evidence" value="ECO:0007669"/>
    <property type="project" value="TreeGrafter"/>
</dbReference>
<dbReference type="PROSITE" id="PS50879">
    <property type="entry name" value="RNASE_H_1"/>
    <property type="match status" value="1"/>
</dbReference>
<dbReference type="CDD" id="cd09276">
    <property type="entry name" value="Rnase_HI_RT_non_LTR"/>
    <property type="match status" value="1"/>
</dbReference>
<dbReference type="Gene3D" id="3.30.420.10">
    <property type="entry name" value="Ribonuclease H-like superfamily/Ribonuclease H"/>
    <property type="match status" value="1"/>
</dbReference>
<dbReference type="Proteomes" id="UP000762676">
    <property type="component" value="Unassembled WGS sequence"/>
</dbReference>
<accession>A0AAV4ITL6</accession>
<dbReference type="GO" id="GO:0004523">
    <property type="term" value="F:RNA-DNA hybrid ribonuclease activity"/>
    <property type="evidence" value="ECO:0007669"/>
    <property type="project" value="UniProtKB-EC"/>
</dbReference>
<keyword evidence="7" id="KW-0378">Hydrolase</keyword>
<keyword evidence="4" id="KW-0540">Nuclease</keyword>
<dbReference type="Pfam" id="PF00075">
    <property type="entry name" value="RNase_H"/>
    <property type="match status" value="1"/>
</dbReference>
<dbReference type="EMBL" id="BMAT01006452">
    <property type="protein sequence ID" value="GFS13010.1"/>
    <property type="molecule type" value="Genomic_DNA"/>
</dbReference>
<comment type="catalytic activity">
    <reaction evidence="1">
        <text>Endonucleolytic cleavage to 5'-phosphomonoester.</text>
        <dbReference type="EC" id="3.1.26.4"/>
    </reaction>
</comment>
<evidence type="ECO:0000256" key="7">
    <source>
        <dbReference type="ARBA" id="ARBA00022801"/>
    </source>
</evidence>
<feature type="domain" description="RNase H type-1" evidence="8">
    <location>
        <begin position="41"/>
        <end position="175"/>
    </location>
</feature>
<dbReference type="GO" id="GO:0046872">
    <property type="term" value="F:metal ion binding"/>
    <property type="evidence" value="ECO:0007669"/>
    <property type="project" value="UniProtKB-KW"/>
</dbReference>
<evidence type="ECO:0000256" key="1">
    <source>
        <dbReference type="ARBA" id="ARBA00000077"/>
    </source>
</evidence>
<evidence type="ECO:0000256" key="4">
    <source>
        <dbReference type="ARBA" id="ARBA00022722"/>
    </source>
</evidence>
<evidence type="ECO:0000259" key="8">
    <source>
        <dbReference type="PROSITE" id="PS50879"/>
    </source>
</evidence>
<dbReference type="AlphaFoldDB" id="A0AAV4ITL6"/>
<dbReference type="PANTHER" id="PTHR10642:SF26">
    <property type="entry name" value="RIBONUCLEASE H1"/>
    <property type="match status" value="1"/>
</dbReference>
<evidence type="ECO:0000256" key="5">
    <source>
        <dbReference type="ARBA" id="ARBA00022723"/>
    </source>
</evidence>
<dbReference type="InterPro" id="IPR050092">
    <property type="entry name" value="RNase_H"/>
</dbReference>
<evidence type="ECO:0000313" key="9">
    <source>
        <dbReference type="EMBL" id="GFS13010.1"/>
    </source>
</evidence>
<keyword evidence="5" id="KW-0479">Metal-binding</keyword>
<evidence type="ECO:0000256" key="3">
    <source>
        <dbReference type="ARBA" id="ARBA00012180"/>
    </source>
</evidence>
<dbReference type="InterPro" id="IPR012337">
    <property type="entry name" value="RNaseH-like_sf"/>
</dbReference>
<comment type="similarity">
    <text evidence="2">Belongs to the RNase H family.</text>
</comment>
<evidence type="ECO:0000256" key="2">
    <source>
        <dbReference type="ARBA" id="ARBA00005300"/>
    </source>
</evidence>
<dbReference type="EC" id="3.1.26.4" evidence="3"/>
<dbReference type="InterPro" id="IPR002156">
    <property type="entry name" value="RNaseH_domain"/>
</dbReference>
<gene>
    <name evidence="9" type="ORF">ElyMa_003126100</name>
</gene>
<comment type="caution">
    <text evidence="9">The sequence shown here is derived from an EMBL/GenBank/DDBJ whole genome shotgun (WGS) entry which is preliminary data.</text>
</comment>
<sequence length="297" mass="33685">MHTLPKIGKEIENIGAKAQLSEREIMGFANTCEHLDRKYPIGEWIRIYTDGSATDAVRNRGGGVYATLPDGTTLEKSFACGRGCTNYKAETEAIKEALNMVNNKISKTSKVVILSDARSVLQTLENTKDTELDTIRKKLLDLMARVEELTLQWIPGHSNIEGNERADKLAKLGSGFDQEETTMAAGERWKKSHEDFNKKDDFYKLGRKEQTSLFRLRTGHNKLAKHMFKTFRIGESDMCKCGHSAETTEHILQECLLYKEVREKIWEPTAELSTKLFGPLIELEKTINFMELTGIHP</sequence>
<dbReference type="InterPro" id="IPR036397">
    <property type="entry name" value="RNaseH_sf"/>
</dbReference>
<keyword evidence="10" id="KW-1185">Reference proteome</keyword>
<protein>
    <recommendedName>
        <fullName evidence="3">ribonuclease H</fullName>
        <ecNumber evidence="3">3.1.26.4</ecNumber>
    </recommendedName>
</protein>
<dbReference type="SUPFAM" id="SSF53098">
    <property type="entry name" value="Ribonuclease H-like"/>
    <property type="match status" value="1"/>
</dbReference>
<evidence type="ECO:0000256" key="6">
    <source>
        <dbReference type="ARBA" id="ARBA00022759"/>
    </source>
</evidence>
<dbReference type="PANTHER" id="PTHR10642">
    <property type="entry name" value="RIBONUCLEASE H1"/>
    <property type="match status" value="1"/>
</dbReference>
<dbReference type="GO" id="GO:0003676">
    <property type="term" value="F:nucleic acid binding"/>
    <property type="evidence" value="ECO:0007669"/>
    <property type="project" value="InterPro"/>
</dbReference>
<organism evidence="9 10">
    <name type="scientific">Elysia marginata</name>
    <dbReference type="NCBI Taxonomy" id="1093978"/>
    <lineage>
        <taxon>Eukaryota</taxon>
        <taxon>Metazoa</taxon>
        <taxon>Spiralia</taxon>
        <taxon>Lophotrochozoa</taxon>
        <taxon>Mollusca</taxon>
        <taxon>Gastropoda</taxon>
        <taxon>Heterobranchia</taxon>
        <taxon>Euthyneura</taxon>
        <taxon>Panpulmonata</taxon>
        <taxon>Sacoglossa</taxon>
        <taxon>Placobranchoidea</taxon>
        <taxon>Plakobranchidae</taxon>
        <taxon>Elysia</taxon>
    </lineage>
</organism>
<reference evidence="9 10" key="1">
    <citation type="journal article" date="2021" name="Elife">
        <title>Chloroplast acquisition without the gene transfer in kleptoplastic sea slugs, Plakobranchus ocellatus.</title>
        <authorList>
            <person name="Maeda T."/>
            <person name="Takahashi S."/>
            <person name="Yoshida T."/>
            <person name="Shimamura S."/>
            <person name="Takaki Y."/>
            <person name="Nagai Y."/>
            <person name="Toyoda A."/>
            <person name="Suzuki Y."/>
            <person name="Arimoto A."/>
            <person name="Ishii H."/>
            <person name="Satoh N."/>
            <person name="Nishiyama T."/>
            <person name="Hasebe M."/>
            <person name="Maruyama T."/>
            <person name="Minagawa J."/>
            <person name="Obokata J."/>
            <person name="Shigenobu S."/>
        </authorList>
    </citation>
    <scope>NUCLEOTIDE SEQUENCE [LARGE SCALE GENOMIC DNA]</scope>
</reference>